<keyword evidence="2" id="KW-1185">Reference proteome</keyword>
<proteinExistence type="predicted"/>
<sequence length="103" mass="11297">CRDMLFVFEHLKAELPALRELLIEGRIDGTQYEGECACLIGSLAKIGGGIAKVCKAIPFYEKGLHNPGEQWFYQIAVGDTPANSFFAKHAVELIDIVLAESVT</sequence>
<name>A0A6V8PBN4_9ACTN</name>
<feature type="non-terminal residue" evidence="1">
    <location>
        <position position="1"/>
    </location>
</feature>
<reference evidence="1 2" key="1">
    <citation type="journal article" date="2020" name="Front. Microbiol.">
        <title>Single-cell genomics of novel Actinobacteria with the Wood-Ljungdahl pathway discovered in a serpentinizing system.</title>
        <authorList>
            <person name="Merino N."/>
            <person name="Kawai M."/>
            <person name="Boyd E.S."/>
            <person name="Colman D.R."/>
            <person name="McGlynn S.E."/>
            <person name="Nealson K.H."/>
            <person name="Kurokawa K."/>
            <person name="Hongoh Y."/>
        </authorList>
    </citation>
    <scope>NUCLEOTIDE SEQUENCE [LARGE SCALE GENOMIC DNA]</scope>
    <source>
        <strain evidence="1 2">S33</strain>
    </source>
</reference>
<organism evidence="1 2">
    <name type="scientific">Candidatus Hakubella thermalkaliphila</name>
    <dbReference type="NCBI Taxonomy" id="2754717"/>
    <lineage>
        <taxon>Bacteria</taxon>
        <taxon>Bacillati</taxon>
        <taxon>Actinomycetota</taxon>
        <taxon>Actinomycetota incertae sedis</taxon>
        <taxon>Candidatus Hakubellales</taxon>
        <taxon>Candidatus Hakubellaceae</taxon>
        <taxon>Candidatus Hakubella</taxon>
    </lineage>
</organism>
<dbReference type="EMBL" id="BLRY01000589">
    <property type="protein sequence ID" value="GFP29034.1"/>
    <property type="molecule type" value="Genomic_DNA"/>
</dbReference>
<gene>
    <name evidence="1" type="ORF">HKBW3S33_02450</name>
</gene>
<comment type="caution">
    <text evidence="1">The sequence shown here is derived from an EMBL/GenBank/DDBJ whole genome shotgun (WGS) entry which is preliminary data.</text>
</comment>
<dbReference type="Proteomes" id="UP000591948">
    <property type="component" value="Unassembled WGS sequence"/>
</dbReference>
<dbReference type="AlphaFoldDB" id="A0A6V8PBN4"/>
<evidence type="ECO:0000313" key="2">
    <source>
        <dbReference type="Proteomes" id="UP000591948"/>
    </source>
</evidence>
<accession>A0A6V8PBN4</accession>
<evidence type="ECO:0000313" key="1">
    <source>
        <dbReference type="EMBL" id="GFP29034.1"/>
    </source>
</evidence>
<protein>
    <submittedName>
        <fullName evidence="1">Uncharacterized protein</fullName>
    </submittedName>
</protein>